<name>A0A9W4SXX2_9GLOM</name>
<protein>
    <submittedName>
        <fullName evidence="2">8079_t:CDS:1</fullName>
    </submittedName>
</protein>
<keyword evidence="1" id="KW-0472">Membrane</keyword>
<keyword evidence="1" id="KW-1133">Transmembrane helix</keyword>
<dbReference type="EMBL" id="CAMKVN010003530">
    <property type="protein sequence ID" value="CAI2184949.1"/>
    <property type="molecule type" value="Genomic_DNA"/>
</dbReference>
<keyword evidence="1" id="KW-0812">Transmembrane</keyword>
<proteinExistence type="predicted"/>
<evidence type="ECO:0000256" key="1">
    <source>
        <dbReference type="SAM" id="Phobius"/>
    </source>
</evidence>
<feature type="transmembrane region" description="Helical" evidence="1">
    <location>
        <begin position="29"/>
        <end position="50"/>
    </location>
</feature>
<reference evidence="2" key="1">
    <citation type="submission" date="2022-08" db="EMBL/GenBank/DDBJ databases">
        <authorList>
            <person name="Kallberg Y."/>
            <person name="Tangrot J."/>
            <person name="Rosling A."/>
        </authorList>
    </citation>
    <scope>NUCLEOTIDE SEQUENCE</scope>
    <source>
        <strain evidence="2">Wild A</strain>
    </source>
</reference>
<sequence length="317" mass="36209">MEFINETTDIIRKYRKSEPGLLVTARATLLFVLVVLLGGYFAISTAWMVLDKGIIVSRLQPATIIPVPDVEISFNYHFNIACELRYLDGSPSKPCDEDLVTQPSCDENSEDKRWHGWFTSIDGRVKFNLTENLYGVWFTINIDDPRYQRDLDSGIVLGIPPSYFDEAYITSRYESVTAPDTVEFAGQPTIGPQKYANLFIGTLNWFEEVETESRTRRLLDSLGMLSGFYGLLVGIYILIFGFSPILPWGICQNFCMRRQIKSDLHEQYPKSIPLIEPPIERISLFYDYFVGKVEWWSVISGKAGNQTIVIFICQENG</sequence>
<keyword evidence="3" id="KW-1185">Reference proteome</keyword>
<dbReference type="Proteomes" id="UP001153678">
    <property type="component" value="Unassembled WGS sequence"/>
</dbReference>
<evidence type="ECO:0000313" key="3">
    <source>
        <dbReference type="Proteomes" id="UP001153678"/>
    </source>
</evidence>
<gene>
    <name evidence="2" type="ORF">FWILDA_LOCUS11832</name>
</gene>
<feature type="transmembrane region" description="Helical" evidence="1">
    <location>
        <begin position="222"/>
        <end position="250"/>
    </location>
</feature>
<dbReference type="AlphaFoldDB" id="A0A9W4SXX2"/>
<comment type="caution">
    <text evidence="2">The sequence shown here is derived from an EMBL/GenBank/DDBJ whole genome shotgun (WGS) entry which is preliminary data.</text>
</comment>
<evidence type="ECO:0000313" key="2">
    <source>
        <dbReference type="EMBL" id="CAI2184949.1"/>
    </source>
</evidence>
<accession>A0A9W4SXX2</accession>
<dbReference type="OrthoDB" id="2425915at2759"/>
<organism evidence="2 3">
    <name type="scientific">Funneliformis geosporum</name>
    <dbReference type="NCBI Taxonomy" id="1117311"/>
    <lineage>
        <taxon>Eukaryota</taxon>
        <taxon>Fungi</taxon>
        <taxon>Fungi incertae sedis</taxon>
        <taxon>Mucoromycota</taxon>
        <taxon>Glomeromycotina</taxon>
        <taxon>Glomeromycetes</taxon>
        <taxon>Glomerales</taxon>
        <taxon>Glomeraceae</taxon>
        <taxon>Funneliformis</taxon>
    </lineage>
</organism>